<dbReference type="EMBL" id="QFYR01000002">
    <property type="protein sequence ID" value="RAK52595.1"/>
    <property type="molecule type" value="Genomic_DNA"/>
</dbReference>
<organism evidence="10 11">
    <name type="scientific">Phenylobacterium deserti</name>
    <dbReference type="NCBI Taxonomy" id="1914756"/>
    <lineage>
        <taxon>Bacteria</taxon>
        <taxon>Pseudomonadati</taxon>
        <taxon>Pseudomonadota</taxon>
        <taxon>Alphaproteobacteria</taxon>
        <taxon>Caulobacterales</taxon>
        <taxon>Caulobacteraceae</taxon>
        <taxon>Phenylobacterium</taxon>
    </lineage>
</organism>
<dbReference type="RefSeq" id="WP_111514881.1">
    <property type="nucleotide sequence ID" value="NZ_QFYR01000002.1"/>
</dbReference>
<dbReference type="UniPathway" id="UPA00219"/>
<dbReference type="Pfam" id="PF01471">
    <property type="entry name" value="PG_binding_1"/>
    <property type="match status" value="1"/>
</dbReference>
<evidence type="ECO:0000256" key="5">
    <source>
        <dbReference type="ARBA" id="ARBA00022984"/>
    </source>
</evidence>
<protein>
    <submittedName>
        <fullName evidence="10">Murein L,D-transpeptidase</fullName>
    </submittedName>
</protein>
<dbReference type="GO" id="GO:0016740">
    <property type="term" value="F:transferase activity"/>
    <property type="evidence" value="ECO:0007669"/>
    <property type="project" value="UniProtKB-KW"/>
</dbReference>
<evidence type="ECO:0000256" key="4">
    <source>
        <dbReference type="ARBA" id="ARBA00022960"/>
    </source>
</evidence>
<keyword evidence="4 7" id="KW-0133">Cell shape</keyword>
<dbReference type="CDD" id="cd16913">
    <property type="entry name" value="YkuD_like"/>
    <property type="match status" value="1"/>
</dbReference>
<evidence type="ECO:0000313" key="10">
    <source>
        <dbReference type="EMBL" id="RAK52595.1"/>
    </source>
</evidence>
<proteinExistence type="inferred from homology"/>
<dbReference type="Pfam" id="PF03734">
    <property type="entry name" value="YkuD"/>
    <property type="match status" value="1"/>
</dbReference>
<dbReference type="PROSITE" id="PS52029">
    <property type="entry name" value="LD_TPASE"/>
    <property type="match status" value="1"/>
</dbReference>
<evidence type="ECO:0000259" key="9">
    <source>
        <dbReference type="PROSITE" id="PS52029"/>
    </source>
</evidence>
<dbReference type="GO" id="GO:0009252">
    <property type="term" value="P:peptidoglycan biosynthetic process"/>
    <property type="evidence" value="ECO:0007669"/>
    <property type="project" value="UniProtKB-UniPathway"/>
</dbReference>
<dbReference type="GO" id="GO:0004180">
    <property type="term" value="F:carboxypeptidase activity"/>
    <property type="evidence" value="ECO:0007669"/>
    <property type="project" value="UniProtKB-ARBA"/>
</dbReference>
<keyword evidence="3" id="KW-0808">Transferase</keyword>
<evidence type="ECO:0000313" key="11">
    <source>
        <dbReference type="Proteomes" id="UP000249725"/>
    </source>
</evidence>
<dbReference type="Proteomes" id="UP000249725">
    <property type="component" value="Unassembled WGS sequence"/>
</dbReference>
<comment type="similarity">
    <text evidence="2">Belongs to the YkuD family.</text>
</comment>
<dbReference type="AlphaFoldDB" id="A0A328ADC9"/>
<dbReference type="InterPro" id="IPR052905">
    <property type="entry name" value="LD-transpeptidase_YkuD-like"/>
</dbReference>
<dbReference type="InterPro" id="IPR005490">
    <property type="entry name" value="LD_TPept_cat_dom"/>
</dbReference>
<feature type="domain" description="L,D-TPase catalytic" evidence="9">
    <location>
        <begin position="309"/>
        <end position="486"/>
    </location>
</feature>
<keyword evidence="8" id="KW-0732">Signal</keyword>
<keyword evidence="5 7" id="KW-0573">Peptidoglycan synthesis</keyword>
<evidence type="ECO:0000256" key="1">
    <source>
        <dbReference type="ARBA" id="ARBA00004752"/>
    </source>
</evidence>
<dbReference type="InterPro" id="IPR036365">
    <property type="entry name" value="PGBD-like_sf"/>
</dbReference>
<feature type="active site" description="Proton donor/acceptor" evidence="7">
    <location>
        <position position="445"/>
    </location>
</feature>
<dbReference type="SUPFAM" id="SSF47090">
    <property type="entry name" value="PGBD-like"/>
    <property type="match status" value="1"/>
</dbReference>
<dbReference type="InterPro" id="IPR036366">
    <property type="entry name" value="PGBDSf"/>
</dbReference>
<sequence>MGAGVNAKRPSARLSVLLAGAAAVHLACVAAPAFAQSPSGWTDPPVGSAAPMAQPDAAVRAALRESYLAGHGSHETASFYRDRGYAPLWTAGGAVRPEARRLAEVLTQDGADREHELLSALEAAEGSDAVALARAEIALSDALAARRAPAGEADGGLAFIDTEIAPVWLGGAKALEAAAKASSLATFVDEASRRNPLQEALSKGLERYRASWGSLPEVKVAAGPVLAAGATGVRVKQLRRRLGLPEAGAYDTDLEAAVSNFQAAHGLAVSGRADAATLAALNAGPWRYEQMILASLERAKALPPSLGERYILVNAPAGELKLYDGGQMVKRMKVVVGKPTLPTPMMAGVLRYAVFNPYWNVPEDLVQTTIAHRVLTQGLGYLDADGMEVFESYEPDARKLDPAAVDWRGVAAGTVSVRVRQKPGPKNMMGQVKLAFPNPLGIYLHDTPMKELFGLDQRTASSGCVRLEDAMALTELLMDGEAEALKAAAANPETPAPLPKAVPVYITYLTAEPTEDGFIFRPDVYGRDKAWSAQLARRHAAEQAQAQAGVTENAG</sequence>
<accession>A0A328ADC9</accession>
<feature type="active site" description="Nucleophile" evidence="7">
    <location>
        <position position="464"/>
    </location>
</feature>
<keyword evidence="11" id="KW-1185">Reference proteome</keyword>
<dbReference type="Pfam" id="PF20142">
    <property type="entry name" value="Scaffold"/>
    <property type="match status" value="1"/>
</dbReference>
<evidence type="ECO:0000256" key="7">
    <source>
        <dbReference type="PROSITE-ProRule" id="PRU01373"/>
    </source>
</evidence>
<dbReference type="PANTHER" id="PTHR41533">
    <property type="entry name" value="L,D-TRANSPEPTIDASE HI_1667-RELATED"/>
    <property type="match status" value="1"/>
</dbReference>
<reference evidence="11" key="1">
    <citation type="submission" date="2018-05" db="EMBL/GenBank/DDBJ databases">
        <authorList>
            <person name="Li X."/>
        </authorList>
    </citation>
    <scope>NUCLEOTIDE SEQUENCE [LARGE SCALE GENOMIC DNA]</scope>
    <source>
        <strain evidence="11">YIM 73061</strain>
    </source>
</reference>
<dbReference type="InterPro" id="IPR038063">
    <property type="entry name" value="Transpep_catalytic_dom"/>
</dbReference>
<dbReference type="Gene3D" id="1.10.101.10">
    <property type="entry name" value="PGBD-like superfamily/PGBD"/>
    <property type="match status" value="1"/>
</dbReference>
<dbReference type="SUPFAM" id="SSF141523">
    <property type="entry name" value="L,D-transpeptidase catalytic domain-like"/>
    <property type="match status" value="1"/>
</dbReference>
<feature type="signal peptide" evidence="8">
    <location>
        <begin position="1"/>
        <end position="35"/>
    </location>
</feature>
<evidence type="ECO:0000256" key="8">
    <source>
        <dbReference type="SAM" id="SignalP"/>
    </source>
</evidence>
<dbReference type="GO" id="GO:0071555">
    <property type="term" value="P:cell wall organization"/>
    <property type="evidence" value="ECO:0007669"/>
    <property type="project" value="UniProtKB-UniRule"/>
</dbReference>
<name>A0A328ADC9_9CAUL</name>
<evidence type="ECO:0000256" key="6">
    <source>
        <dbReference type="ARBA" id="ARBA00023316"/>
    </source>
</evidence>
<dbReference type="GO" id="GO:0008360">
    <property type="term" value="P:regulation of cell shape"/>
    <property type="evidence" value="ECO:0007669"/>
    <property type="project" value="UniProtKB-UniRule"/>
</dbReference>
<comment type="pathway">
    <text evidence="1 7">Cell wall biogenesis; peptidoglycan biosynthesis.</text>
</comment>
<dbReference type="PANTHER" id="PTHR41533:SF2">
    <property type="entry name" value="BLR7131 PROTEIN"/>
    <property type="match status" value="1"/>
</dbReference>
<gene>
    <name evidence="10" type="ORF">DJ018_10325</name>
</gene>
<evidence type="ECO:0000256" key="3">
    <source>
        <dbReference type="ARBA" id="ARBA00022679"/>
    </source>
</evidence>
<dbReference type="InterPro" id="IPR002477">
    <property type="entry name" value="Peptidoglycan-bd-like"/>
</dbReference>
<dbReference type="InterPro" id="IPR045380">
    <property type="entry name" value="LD_TPept_scaffold_dom"/>
</dbReference>
<keyword evidence="6 7" id="KW-0961">Cell wall biogenesis/degradation</keyword>
<comment type="caution">
    <text evidence="10">The sequence shown here is derived from an EMBL/GenBank/DDBJ whole genome shotgun (WGS) entry which is preliminary data.</text>
</comment>
<dbReference type="Gene3D" id="2.40.440.10">
    <property type="entry name" value="L,D-transpeptidase catalytic domain-like"/>
    <property type="match status" value="1"/>
</dbReference>
<dbReference type="OrthoDB" id="9778545at2"/>
<feature type="chain" id="PRO_5016385327" evidence="8">
    <location>
        <begin position="36"/>
        <end position="555"/>
    </location>
</feature>
<evidence type="ECO:0000256" key="2">
    <source>
        <dbReference type="ARBA" id="ARBA00005992"/>
    </source>
</evidence>